<dbReference type="AlphaFoldDB" id="A0A512DKH7"/>
<evidence type="ECO:0000259" key="6">
    <source>
        <dbReference type="PROSITE" id="PS50850"/>
    </source>
</evidence>
<keyword evidence="1 5" id="KW-0812">Transmembrane</keyword>
<feature type="region of interest" description="Disordered" evidence="4">
    <location>
        <begin position="388"/>
        <end position="433"/>
    </location>
</feature>
<dbReference type="GO" id="GO:0022857">
    <property type="term" value="F:transmembrane transporter activity"/>
    <property type="evidence" value="ECO:0007669"/>
    <property type="project" value="InterPro"/>
</dbReference>
<dbReference type="GO" id="GO:0005886">
    <property type="term" value="C:plasma membrane"/>
    <property type="evidence" value="ECO:0007669"/>
    <property type="project" value="TreeGrafter"/>
</dbReference>
<dbReference type="InterPro" id="IPR020846">
    <property type="entry name" value="MFS_dom"/>
</dbReference>
<dbReference type="PANTHER" id="PTHR23521:SF3">
    <property type="entry name" value="MFS TRANSPORTER"/>
    <property type="match status" value="1"/>
</dbReference>
<feature type="transmembrane region" description="Helical" evidence="5">
    <location>
        <begin position="74"/>
        <end position="92"/>
    </location>
</feature>
<proteinExistence type="predicted"/>
<feature type="transmembrane region" description="Helical" evidence="5">
    <location>
        <begin position="158"/>
        <end position="178"/>
    </location>
</feature>
<feature type="transmembrane region" description="Helical" evidence="5">
    <location>
        <begin position="233"/>
        <end position="253"/>
    </location>
</feature>
<feature type="transmembrane region" description="Helical" evidence="5">
    <location>
        <begin position="37"/>
        <end position="62"/>
    </location>
</feature>
<dbReference type="CDD" id="cd17477">
    <property type="entry name" value="MFS_YcaD_like"/>
    <property type="match status" value="1"/>
</dbReference>
<dbReference type="PANTHER" id="PTHR23521">
    <property type="entry name" value="TRANSPORTER MFS SUPERFAMILY"/>
    <property type="match status" value="1"/>
</dbReference>
<feature type="transmembrane region" description="Helical" evidence="5">
    <location>
        <begin position="199"/>
        <end position="221"/>
    </location>
</feature>
<name>A0A512DKH7_9PROT</name>
<feature type="transmembrane region" description="Helical" evidence="5">
    <location>
        <begin position="360"/>
        <end position="378"/>
    </location>
</feature>
<keyword evidence="3 5" id="KW-0472">Membrane</keyword>
<dbReference type="InterPro" id="IPR036259">
    <property type="entry name" value="MFS_trans_sf"/>
</dbReference>
<organism evidence="7 8">
    <name type="scientific">Skermanella aerolata</name>
    <dbReference type="NCBI Taxonomy" id="393310"/>
    <lineage>
        <taxon>Bacteria</taxon>
        <taxon>Pseudomonadati</taxon>
        <taxon>Pseudomonadota</taxon>
        <taxon>Alphaproteobacteria</taxon>
        <taxon>Rhodospirillales</taxon>
        <taxon>Azospirillaceae</taxon>
        <taxon>Skermanella</taxon>
    </lineage>
</organism>
<evidence type="ECO:0000256" key="5">
    <source>
        <dbReference type="SAM" id="Phobius"/>
    </source>
</evidence>
<feature type="transmembrane region" description="Helical" evidence="5">
    <location>
        <begin position="12"/>
        <end position="31"/>
    </location>
</feature>
<evidence type="ECO:0000313" key="7">
    <source>
        <dbReference type="EMBL" id="GEO36974.1"/>
    </source>
</evidence>
<evidence type="ECO:0000256" key="4">
    <source>
        <dbReference type="SAM" id="MobiDB-lite"/>
    </source>
</evidence>
<comment type="caution">
    <text evidence="7">The sequence shown here is derived from an EMBL/GenBank/DDBJ whole genome shotgun (WGS) entry which is preliminary data.</text>
</comment>
<reference evidence="7 8" key="1">
    <citation type="submission" date="2019-07" db="EMBL/GenBank/DDBJ databases">
        <title>Whole genome shotgun sequence of Skermanella aerolata NBRC 106429.</title>
        <authorList>
            <person name="Hosoyama A."/>
            <person name="Uohara A."/>
            <person name="Ohji S."/>
            <person name="Ichikawa N."/>
        </authorList>
    </citation>
    <scope>NUCLEOTIDE SEQUENCE [LARGE SCALE GENOMIC DNA]</scope>
    <source>
        <strain evidence="7 8">NBRC 106429</strain>
    </source>
</reference>
<feature type="domain" description="Major facilitator superfamily (MFS) profile" evidence="6">
    <location>
        <begin position="199"/>
        <end position="433"/>
    </location>
</feature>
<dbReference type="OrthoDB" id="9810614at2"/>
<protein>
    <submittedName>
        <fullName evidence="7">MFS transporter</fullName>
    </submittedName>
</protein>
<keyword evidence="2 5" id="KW-1133">Transmembrane helix</keyword>
<evidence type="ECO:0000256" key="2">
    <source>
        <dbReference type="ARBA" id="ARBA00022989"/>
    </source>
</evidence>
<dbReference type="Pfam" id="PF07690">
    <property type="entry name" value="MFS_1"/>
    <property type="match status" value="1"/>
</dbReference>
<evidence type="ECO:0000256" key="1">
    <source>
        <dbReference type="ARBA" id="ARBA00022692"/>
    </source>
</evidence>
<dbReference type="InterPro" id="IPR011701">
    <property type="entry name" value="MFS"/>
</dbReference>
<feature type="transmembrane region" description="Helical" evidence="5">
    <location>
        <begin position="294"/>
        <end position="315"/>
    </location>
</feature>
<dbReference type="InterPro" id="IPR047200">
    <property type="entry name" value="MFS_YcaD-like"/>
</dbReference>
<sequence>MLPIVRSISSLLMAVALLMLGSGMLSTMIGVRLSGAGVGAMAIGFVMAAYYAGLTAGSLYGYQIIVKVGHIRAFAAFASVFSVATLGHALHIDLVLWGLLRLAEGFCMAGLFMCIESWLNERATARTRGQMLSLYMITLYGAMAAGQQLLMLDDPSGMLRFIVTAMLTSLALVPVALTRKGPPVLPDIASFGLRRLYEASPLGIFGTFASGLVTGAIYGLAPVYGTEAGFGNAGTALFMTVIILGGVALQWPLGKLSDVFDRRTVILGLSAALVAASLGMVAVSGMAGDMQGQAVMVAVAVLFGGLSFTLYPVCVAHTNDHIDRSELVQASGGLILSYSAGATIGPLAGSAVMSALGGPGLFVFTAASAASAVVFGLYRMMRRPAPPAEAQGPFRSLPRTTPVASPLDPRGEDEPQLSLDLESAFPNGRHAAE</sequence>
<evidence type="ECO:0000256" key="3">
    <source>
        <dbReference type="ARBA" id="ARBA00023136"/>
    </source>
</evidence>
<accession>A0A512DKH7</accession>
<keyword evidence="8" id="KW-1185">Reference proteome</keyword>
<feature type="transmembrane region" description="Helical" evidence="5">
    <location>
        <begin position="98"/>
        <end position="119"/>
    </location>
</feature>
<feature type="transmembrane region" description="Helical" evidence="5">
    <location>
        <begin position="327"/>
        <end position="348"/>
    </location>
</feature>
<dbReference type="Proteomes" id="UP000321523">
    <property type="component" value="Unassembled WGS sequence"/>
</dbReference>
<gene>
    <name evidence="7" type="ORF">SAE02_11220</name>
</gene>
<feature type="transmembrane region" description="Helical" evidence="5">
    <location>
        <begin position="131"/>
        <end position="152"/>
    </location>
</feature>
<feature type="transmembrane region" description="Helical" evidence="5">
    <location>
        <begin position="265"/>
        <end position="288"/>
    </location>
</feature>
<dbReference type="RefSeq" id="WP_044426022.1">
    <property type="nucleotide sequence ID" value="NZ_BJYZ01000003.1"/>
</dbReference>
<dbReference type="EMBL" id="BJYZ01000003">
    <property type="protein sequence ID" value="GEO36974.1"/>
    <property type="molecule type" value="Genomic_DNA"/>
</dbReference>
<evidence type="ECO:0000313" key="8">
    <source>
        <dbReference type="Proteomes" id="UP000321523"/>
    </source>
</evidence>
<dbReference type="PROSITE" id="PS50850">
    <property type="entry name" value="MFS"/>
    <property type="match status" value="1"/>
</dbReference>
<dbReference type="Gene3D" id="1.20.1250.20">
    <property type="entry name" value="MFS general substrate transporter like domains"/>
    <property type="match status" value="2"/>
</dbReference>
<dbReference type="SUPFAM" id="SSF103473">
    <property type="entry name" value="MFS general substrate transporter"/>
    <property type="match status" value="1"/>
</dbReference>